<dbReference type="EMBL" id="JAAAXW010000194">
    <property type="protein sequence ID" value="KAF9540599.1"/>
    <property type="molecule type" value="Genomic_DNA"/>
</dbReference>
<reference evidence="2" key="1">
    <citation type="journal article" date="2020" name="Fungal Divers.">
        <title>Resolving the Mortierellaceae phylogeny through synthesis of multi-gene phylogenetics and phylogenomics.</title>
        <authorList>
            <person name="Vandepol N."/>
            <person name="Liber J."/>
            <person name="Desiro A."/>
            <person name="Na H."/>
            <person name="Kennedy M."/>
            <person name="Barry K."/>
            <person name="Grigoriev I.V."/>
            <person name="Miller A.N."/>
            <person name="O'Donnell K."/>
            <person name="Stajich J.E."/>
            <person name="Bonito G."/>
        </authorList>
    </citation>
    <scope>NUCLEOTIDE SEQUENCE</scope>
    <source>
        <strain evidence="2">NRRL 2591</strain>
    </source>
</reference>
<protein>
    <submittedName>
        <fullName evidence="2">Uncharacterized protein</fullName>
    </submittedName>
</protein>
<comment type="caution">
    <text evidence="2">The sequence shown here is derived from an EMBL/GenBank/DDBJ whole genome shotgun (WGS) entry which is preliminary data.</text>
</comment>
<feature type="region of interest" description="Disordered" evidence="1">
    <location>
        <begin position="1"/>
        <end position="34"/>
    </location>
</feature>
<sequence>MNLGALFLKSTASRSDASALAPKSQRHDAETPEMNLGFLFPDIDPTSNQQHSRDHLGPDYDIKGLQLHNDQKQSEQNKADGIQVYIPKPGPYTAYPPATQALICAKLAPYQSTAP</sequence>
<evidence type="ECO:0000313" key="3">
    <source>
        <dbReference type="Proteomes" id="UP000723463"/>
    </source>
</evidence>
<dbReference type="Proteomes" id="UP000723463">
    <property type="component" value="Unassembled WGS sequence"/>
</dbReference>
<keyword evidence="3" id="KW-1185">Reference proteome</keyword>
<evidence type="ECO:0000256" key="1">
    <source>
        <dbReference type="SAM" id="MobiDB-lite"/>
    </source>
</evidence>
<gene>
    <name evidence="2" type="ORF">EC957_003941</name>
</gene>
<evidence type="ECO:0000313" key="2">
    <source>
        <dbReference type="EMBL" id="KAF9540599.1"/>
    </source>
</evidence>
<accession>A0A9P6K0M2</accession>
<proteinExistence type="predicted"/>
<name>A0A9P6K0M2_9FUNG</name>
<dbReference type="AlphaFoldDB" id="A0A9P6K0M2"/>
<organism evidence="2 3">
    <name type="scientific">Mortierella hygrophila</name>
    <dbReference type="NCBI Taxonomy" id="979708"/>
    <lineage>
        <taxon>Eukaryota</taxon>
        <taxon>Fungi</taxon>
        <taxon>Fungi incertae sedis</taxon>
        <taxon>Mucoromycota</taxon>
        <taxon>Mortierellomycotina</taxon>
        <taxon>Mortierellomycetes</taxon>
        <taxon>Mortierellales</taxon>
        <taxon>Mortierellaceae</taxon>
        <taxon>Mortierella</taxon>
    </lineage>
</organism>